<dbReference type="SUPFAM" id="SSF103473">
    <property type="entry name" value="MFS general substrate transporter"/>
    <property type="match status" value="1"/>
</dbReference>
<dbReference type="PROSITE" id="PS50850">
    <property type="entry name" value="MFS"/>
    <property type="match status" value="1"/>
</dbReference>
<dbReference type="GO" id="GO:0012505">
    <property type="term" value="C:endomembrane system"/>
    <property type="evidence" value="ECO:0007669"/>
    <property type="project" value="UniProtKB-SubCell"/>
</dbReference>
<evidence type="ECO:0000313" key="8">
    <source>
        <dbReference type="Proteomes" id="UP000035680"/>
    </source>
</evidence>
<accession>A0A0K0FW28</accession>
<keyword evidence="4 6" id="KW-1133">Transmembrane helix</keyword>
<feature type="transmembrane region" description="Helical" evidence="6">
    <location>
        <begin position="95"/>
        <end position="112"/>
    </location>
</feature>
<evidence type="ECO:0000256" key="5">
    <source>
        <dbReference type="ARBA" id="ARBA00023136"/>
    </source>
</evidence>
<evidence type="ECO:0000256" key="6">
    <source>
        <dbReference type="SAM" id="Phobius"/>
    </source>
</evidence>
<sequence length="500" mass="57665">MKKYFEKIFTNKNNLPNDDKTDWFKVILSSFLIFIGTLQGNIFNTSLSEYLFQIDPKANQLFFSYVNASYSIGSLISIPIIGFFAQTFKTTKKPLLLCSILVLLGHFGYILSECVVPFQGYVLMIGRIFTGMGESMNSLINSYIAIISTPKNRSRALMCITLSNTLGICIGPTIQRIIDKLEYPGPLLFNKIHLNFYTLPVYIAIILNVCSIILTIIFFKEDHKEMLFEKKEYHLFGKQNTIRKIKNSFVKILNFKNNKIAIFILLFTKFTRGFIQASIEAVIVTFSRIMFNWTSQEAVVNISSYLLYSTIINVLLLSIFITFKFDKKMNYKLFMIIGLLVFVILHLVTYPYSFVGNTLEEINKDNLHETSYHKICIRKNYSWCKKLHLINLYAFTFSHIILSTLGYFFLGITIQTLYSIKLGDNRQDFMQSIMQVSGAVSKICGSIIIGFVFEYWGPKISFIIVISLIMFNLTLILIFYQTLSVNLDNKYEKKSITPKV</sequence>
<feature type="transmembrane region" description="Helical" evidence="6">
    <location>
        <begin position="118"/>
        <end position="144"/>
    </location>
</feature>
<evidence type="ECO:0000313" key="9">
    <source>
        <dbReference type="WBParaSite" id="SVE_1654600.1"/>
    </source>
</evidence>
<dbReference type="PANTHER" id="PTHR23510">
    <property type="entry name" value="INNER MEMBRANE TRANSPORT PROTEIN YAJR"/>
    <property type="match status" value="1"/>
</dbReference>
<evidence type="ECO:0000256" key="3">
    <source>
        <dbReference type="ARBA" id="ARBA00022692"/>
    </source>
</evidence>
<dbReference type="InterPro" id="IPR051068">
    <property type="entry name" value="MFS_Domain-Containing_Protein"/>
</dbReference>
<name>A0A0K0FW28_STRVS</name>
<dbReference type="InterPro" id="IPR036259">
    <property type="entry name" value="MFS_trans_sf"/>
</dbReference>
<feature type="transmembrane region" description="Helical" evidence="6">
    <location>
        <begin position="62"/>
        <end position="83"/>
    </location>
</feature>
<feature type="transmembrane region" description="Helical" evidence="6">
    <location>
        <begin position="433"/>
        <end position="453"/>
    </location>
</feature>
<evidence type="ECO:0000256" key="1">
    <source>
        <dbReference type="ARBA" id="ARBA00004127"/>
    </source>
</evidence>
<proteinExistence type="predicted"/>
<dbReference type="GO" id="GO:0022857">
    <property type="term" value="F:transmembrane transporter activity"/>
    <property type="evidence" value="ECO:0007669"/>
    <property type="project" value="InterPro"/>
</dbReference>
<keyword evidence="2" id="KW-0813">Transport</keyword>
<evidence type="ECO:0000259" key="7">
    <source>
        <dbReference type="PROSITE" id="PS50850"/>
    </source>
</evidence>
<feature type="transmembrane region" description="Helical" evidence="6">
    <location>
        <begin position="156"/>
        <end position="174"/>
    </location>
</feature>
<keyword evidence="8" id="KW-1185">Reference proteome</keyword>
<feature type="transmembrane region" description="Helical" evidence="6">
    <location>
        <begin position="459"/>
        <end position="480"/>
    </location>
</feature>
<reference evidence="9" key="2">
    <citation type="submission" date="2015-08" db="UniProtKB">
        <authorList>
            <consortium name="WormBaseParasite"/>
        </authorList>
    </citation>
    <scope>IDENTIFICATION</scope>
</reference>
<organism evidence="8 9">
    <name type="scientific">Strongyloides venezuelensis</name>
    <name type="common">Threadworm</name>
    <dbReference type="NCBI Taxonomy" id="75913"/>
    <lineage>
        <taxon>Eukaryota</taxon>
        <taxon>Metazoa</taxon>
        <taxon>Ecdysozoa</taxon>
        <taxon>Nematoda</taxon>
        <taxon>Chromadorea</taxon>
        <taxon>Rhabditida</taxon>
        <taxon>Tylenchina</taxon>
        <taxon>Panagrolaimomorpha</taxon>
        <taxon>Strongyloidoidea</taxon>
        <taxon>Strongyloididae</taxon>
        <taxon>Strongyloides</taxon>
    </lineage>
</organism>
<feature type="transmembrane region" description="Helical" evidence="6">
    <location>
        <begin position="21"/>
        <end position="42"/>
    </location>
</feature>
<feature type="domain" description="Major facilitator superfamily (MFS) profile" evidence="7">
    <location>
        <begin position="25"/>
        <end position="484"/>
    </location>
</feature>
<dbReference type="Gene3D" id="1.20.1250.20">
    <property type="entry name" value="MFS general substrate transporter like domains"/>
    <property type="match status" value="1"/>
</dbReference>
<dbReference type="InterPro" id="IPR011701">
    <property type="entry name" value="MFS"/>
</dbReference>
<feature type="transmembrane region" description="Helical" evidence="6">
    <location>
        <begin position="260"/>
        <end position="286"/>
    </location>
</feature>
<protein>
    <submittedName>
        <fullName evidence="9">MFS domain-containing protein</fullName>
    </submittedName>
</protein>
<feature type="transmembrane region" description="Helical" evidence="6">
    <location>
        <begin position="333"/>
        <end position="352"/>
    </location>
</feature>
<evidence type="ECO:0000256" key="4">
    <source>
        <dbReference type="ARBA" id="ARBA00022989"/>
    </source>
</evidence>
<dbReference type="GO" id="GO:0005765">
    <property type="term" value="C:lysosomal membrane"/>
    <property type="evidence" value="ECO:0007669"/>
    <property type="project" value="TreeGrafter"/>
</dbReference>
<keyword evidence="3 6" id="KW-0812">Transmembrane</keyword>
<keyword evidence="5 6" id="KW-0472">Membrane</keyword>
<comment type="subcellular location">
    <subcellularLocation>
        <location evidence="1">Endomembrane system</location>
        <topology evidence="1">Multi-pass membrane protein</topology>
    </subcellularLocation>
</comment>
<dbReference type="InterPro" id="IPR020846">
    <property type="entry name" value="MFS_dom"/>
</dbReference>
<dbReference type="AlphaFoldDB" id="A0A0K0FW28"/>
<feature type="transmembrane region" description="Helical" evidence="6">
    <location>
        <begin position="298"/>
        <end position="321"/>
    </location>
</feature>
<evidence type="ECO:0000256" key="2">
    <source>
        <dbReference type="ARBA" id="ARBA00022448"/>
    </source>
</evidence>
<reference evidence="8" key="1">
    <citation type="submission" date="2014-07" db="EMBL/GenBank/DDBJ databases">
        <authorList>
            <person name="Martin A.A"/>
            <person name="De Silva N."/>
        </authorList>
    </citation>
    <scope>NUCLEOTIDE SEQUENCE</scope>
</reference>
<dbReference type="Proteomes" id="UP000035680">
    <property type="component" value="Unassembled WGS sequence"/>
</dbReference>
<feature type="transmembrane region" description="Helical" evidence="6">
    <location>
        <begin position="194"/>
        <end position="219"/>
    </location>
</feature>
<dbReference type="Pfam" id="PF07690">
    <property type="entry name" value="MFS_1"/>
    <property type="match status" value="1"/>
</dbReference>
<dbReference type="WBParaSite" id="SVE_1654600.1">
    <property type="protein sequence ID" value="SVE_1654600.1"/>
    <property type="gene ID" value="SVE_1654600"/>
</dbReference>
<dbReference type="PANTHER" id="PTHR23510:SF3">
    <property type="entry name" value="MAJOR FACILITATOR SUPERFAMILY DOMAIN-CONTAINING PROTEIN 8"/>
    <property type="match status" value="1"/>
</dbReference>
<feature type="transmembrane region" description="Helical" evidence="6">
    <location>
        <begin position="390"/>
        <end position="412"/>
    </location>
</feature>